<organism evidence="1 2">
    <name type="scientific">Plutella xylostella</name>
    <name type="common">Diamondback moth</name>
    <name type="synonym">Plutella maculipennis</name>
    <dbReference type="NCBI Taxonomy" id="51655"/>
    <lineage>
        <taxon>Eukaryota</taxon>
        <taxon>Metazoa</taxon>
        <taxon>Ecdysozoa</taxon>
        <taxon>Arthropoda</taxon>
        <taxon>Hexapoda</taxon>
        <taxon>Insecta</taxon>
        <taxon>Pterygota</taxon>
        <taxon>Neoptera</taxon>
        <taxon>Endopterygota</taxon>
        <taxon>Lepidoptera</taxon>
        <taxon>Glossata</taxon>
        <taxon>Ditrysia</taxon>
        <taxon>Yponomeutoidea</taxon>
        <taxon>Plutellidae</taxon>
        <taxon>Plutella</taxon>
    </lineage>
</organism>
<gene>
    <name evidence="1" type="ORF">JYU34_005504</name>
</gene>
<sequence>MRGIFGQQDSQHSVKTKISQFIPICSMSARNPGKLQPILRMFWVKIERQSVGGGMRFLQSCALQENDEDTDISSNLFVITLMLSNFNRKVGGCIKVRCIRNITD</sequence>
<name>A0ABQ7QTB9_PLUXY</name>
<reference evidence="1 2" key="1">
    <citation type="submission" date="2021-06" db="EMBL/GenBank/DDBJ databases">
        <title>A haploid diamondback moth (Plutella xylostella L.) genome assembly resolves 31 chromosomes and identifies a diamide resistance mutation.</title>
        <authorList>
            <person name="Ward C.M."/>
            <person name="Perry K.D."/>
            <person name="Baker G."/>
            <person name="Powis K."/>
            <person name="Heckel D.G."/>
            <person name="Baxter S.W."/>
        </authorList>
    </citation>
    <scope>NUCLEOTIDE SEQUENCE [LARGE SCALE GENOMIC DNA]</scope>
    <source>
        <strain evidence="1 2">LV</strain>
        <tissue evidence="1">Single pupa</tissue>
    </source>
</reference>
<keyword evidence="2" id="KW-1185">Reference proteome</keyword>
<accession>A0ABQ7QTB9</accession>
<evidence type="ECO:0000313" key="2">
    <source>
        <dbReference type="Proteomes" id="UP000823941"/>
    </source>
</evidence>
<dbReference type="EMBL" id="JAHIBW010000008">
    <property type="protein sequence ID" value="KAG7308310.1"/>
    <property type="molecule type" value="Genomic_DNA"/>
</dbReference>
<proteinExistence type="predicted"/>
<dbReference type="Proteomes" id="UP000823941">
    <property type="component" value="Chromosome 8"/>
</dbReference>
<comment type="caution">
    <text evidence="1">The sequence shown here is derived from an EMBL/GenBank/DDBJ whole genome shotgun (WGS) entry which is preliminary data.</text>
</comment>
<evidence type="ECO:0000313" key="1">
    <source>
        <dbReference type="EMBL" id="KAG7308310.1"/>
    </source>
</evidence>
<protein>
    <submittedName>
        <fullName evidence="1">Uncharacterized protein</fullName>
    </submittedName>
</protein>